<sequence>MQKSGRTGIYFLKYNNEVNSLSGQYQNILSACSINDSDEDNKITTIAKEIDRLYIILNLNGIYDSNAFQEISYKLNEALKQQPASLYRNIFNKIIIEAIKKNEIWKLSIQYLNMTISLNGTIRI</sequence>
<dbReference type="EMBL" id="JAQMRD010000027">
    <property type="protein sequence ID" value="MDB9224564.1"/>
    <property type="molecule type" value="Genomic_DNA"/>
</dbReference>
<reference evidence="1" key="1">
    <citation type="submission" date="2023-01" db="EMBL/GenBank/DDBJ databases">
        <title>Human gut microbiome strain richness.</title>
        <authorList>
            <person name="Chen-Liaw A."/>
        </authorList>
    </citation>
    <scope>NUCLEOTIDE SEQUENCE</scope>
    <source>
        <strain evidence="1">RTP21484st1_B7_RTP21484_190118</strain>
    </source>
</reference>
<dbReference type="AlphaFoldDB" id="A0AAW6FMP4"/>
<dbReference type="Proteomes" id="UP001212263">
    <property type="component" value="Unassembled WGS sequence"/>
</dbReference>
<comment type="caution">
    <text evidence="1">The sequence shown here is derived from an EMBL/GenBank/DDBJ whole genome shotgun (WGS) entry which is preliminary data.</text>
</comment>
<accession>A0AAW6FMP4</accession>
<gene>
    <name evidence="1" type="ORF">PN645_16405</name>
</gene>
<protein>
    <submittedName>
        <fullName evidence="1">Uncharacterized protein</fullName>
    </submittedName>
</protein>
<organism evidence="1 2">
    <name type="scientific">Odoribacter splanchnicus</name>
    <dbReference type="NCBI Taxonomy" id="28118"/>
    <lineage>
        <taxon>Bacteria</taxon>
        <taxon>Pseudomonadati</taxon>
        <taxon>Bacteroidota</taxon>
        <taxon>Bacteroidia</taxon>
        <taxon>Bacteroidales</taxon>
        <taxon>Odoribacteraceae</taxon>
        <taxon>Odoribacter</taxon>
    </lineage>
</organism>
<name>A0AAW6FMP4_9BACT</name>
<dbReference type="RefSeq" id="WP_272055021.1">
    <property type="nucleotide sequence ID" value="NZ_JAQMRB010000031.1"/>
</dbReference>
<proteinExistence type="predicted"/>
<dbReference type="PROSITE" id="PS51257">
    <property type="entry name" value="PROKAR_LIPOPROTEIN"/>
    <property type="match status" value="1"/>
</dbReference>
<evidence type="ECO:0000313" key="2">
    <source>
        <dbReference type="Proteomes" id="UP001212263"/>
    </source>
</evidence>
<evidence type="ECO:0000313" key="1">
    <source>
        <dbReference type="EMBL" id="MDB9224564.1"/>
    </source>
</evidence>